<dbReference type="KEGG" id="pbp:STSP1_00772"/>
<feature type="binding site" evidence="13">
    <location>
        <begin position="252"/>
        <end position="254"/>
    </location>
    <ligand>
        <name>substrate</name>
    </ligand>
</feature>
<dbReference type="EC" id="2.4.2.19" evidence="5"/>
<evidence type="ECO:0000256" key="7">
    <source>
        <dbReference type="ARBA" id="ARBA00022676"/>
    </source>
</evidence>
<dbReference type="GO" id="GO:0009435">
    <property type="term" value="P:NAD+ biosynthetic process"/>
    <property type="evidence" value="ECO:0007669"/>
    <property type="project" value="UniProtKB-UniPathway"/>
</dbReference>
<dbReference type="Gene3D" id="3.90.1170.20">
    <property type="entry name" value="Quinolinate phosphoribosyl transferase, N-terminal domain"/>
    <property type="match status" value="1"/>
</dbReference>
<name>A0A1W6LKT7_9BACT</name>
<evidence type="ECO:0000313" key="16">
    <source>
        <dbReference type="EMBL" id="ARN56391.1"/>
    </source>
</evidence>
<dbReference type="Gene3D" id="3.20.20.70">
    <property type="entry name" value="Aldolase class I"/>
    <property type="match status" value="1"/>
</dbReference>
<evidence type="ECO:0000256" key="6">
    <source>
        <dbReference type="ARBA" id="ARBA00022642"/>
    </source>
</evidence>
<dbReference type="FunFam" id="3.20.20.70:FF:000030">
    <property type="entry name" value="Nicotinate-nucleotide pyrophosphorylase, carboxylating"/>
    <property type="match status" value="1"/>
</dbReference>
<dbReference type="InterPro" id="IPR004393">
    <property type="entry name" value="NadC"/>
</dbReference>
<dbReference type="Pfam" id="PF01729">
    <property type="entry name" value="QRPTase_C"/>
    <property type="match status" value="1"/>
</dbReference>
<evidence type="ECO:0000259" key="14">
    <source>
        <dbReference type="Pfam" id="PF01729"/>
    </source>
</evidence>
<feature type="binding site" evidence="13">
    <location>
        <position position="102"/>
    </location>
    <ligand>
        <name>substrate</name>
    </ligand>
</feature>
<dbReference type="CDD" id="cd01572">
    <property type="entry name" value="QPRTase"/>
    <property type="match status" value="1"/>
</dbReference>
<dbReference type="GO" id="GO:0005737">
    <property type="term" value="C:cytoplasm"/>
    <property type="evidence" value="ECO:0007669"/>
    <property type="project" value="TreeGrafter"/>
</dbReference>
<sequence>MKIKPIEIERVLPLIKFAVEEDFGGGDHTTRITIPPDSNARTYLRAREDLVFCGREVAELVLQEYSSELHIEFFAGDGHFAKKGESIATVYGPLRAMLSAERVLLNFLQRLCGVSTATKRYVDIIKGTGAGIYDTRKTTPGWRELEKFAVRCGGGFNHRYNLSDAVMLKDNHFAHLGEDHESQLRRFVDMSKALEGVKFVCVEVDELAEQFHTVLKVKGVDIILLDNMSPEQMSYAVEVRNETAPNKELEASGGITEQTLRAVAETGVDRISIGALTHGARSVDLGLDDN</sequence>
<keyword evidence="7 12" id="KW-0328">Glycosyltransferase</keyword>
<keyword evidence="8 12" id="KW-0808">Transferase</keyword>
<evidence type="ECO:0000313" key="17">
    <source>
        <dbReference type="Proteomes" id="UP000193334"/>
    </source>
</evidence>
<feature type="binding site" evidence="13">
    <location>
        <position position="226"/>
    </location>
    <ligand>
        <name>substrate</name>
    </ligand>
</feature>
<comment type="pathway">
    <text evidence="2">Cofactor biosynthesis; NAD(+) biosynthesis; nicotinate D-ribonucleotide from quinolinate: step 1/1.</text>
</comment>
<dbReference type="UniPathway" id="UPA00253">
    <property type="reaction ID" value="UER00331"/>
</dbReference>
<dbReference type="InterPro" id="IPR027277">
    <property type="entry name" value="NadC/ModD"/>
</dbReference>
<evidence type="ECO:0000256" key="3">
    <source>
        <dbReference type="ARBA" id="ARBA00009400"/>
    </source>
</evidence>
<dbReference type="NCBIfam" id="TIGR00078">
    <property type="entry name" value="nadC"/>
    <property type="match status" value="1"/>
</dbReference>
<dbReference type="GO" id="GO:0034213">
    <property type="term" value="P:quinolinate catabolic process"/>
    <property type="evidence" value="ECO:0007669"/>
    <property type="project" value="TreeGrafter"/>
</dbReference>
<feature type="binding site" evidence="13">
    <location>
        <position position="169"/>
    </location>
    <ligand>
        <name>substrate</name>
    </ligand>
</feature>
<dbReference type="FunFam" id="3.90.1170.20:FF:000001">
    <property type="entry name" value="Nicotinate-nucleotide diphosphorylase (Carboxylating)"/>
    <property type="match status" value="1"/>
</dbReference>
<comment type="catalytic activity">
    <reaction evidence="10">
        <text>nicotinate beta-D-ribonucleotide + CO2 + diphosphate = quinolinate + 5-phospho-alpha-D-ribose 1-diphosphate + 2 H(+)</text>
        <dbReference type="Rhea" id="RHEA:12733"/>
        <dbReference type="ChEBI" id="CHEBI:15378"/>
        <dbReference type="ChEBI" id="CHEBI:16526"/>
        <dbReference type="ChEBI" id="CHEBI:29959"/>
        <dbReference type="ChEBI" id="CHEBI:33019"/>
        <dbReference type="ChEBI" id="CHEBI:57502"/>
        <dbReference type="ChEBI" id="CHEBI:58017"/>
        <dbReference type="EC" id="2.4.2.19"/>
    </reaction>
</comment>
<dbReference type="InterPro" id="IPR036068">
    <property type="entry name" value="Nicotinate_pribotase-like_C"/>
</dbReference>
<dbReference type="InterPro" id="IPR022412">
    <property type="entry name" value="Quinolinate_PRibosylTrfase_N"/>
</dbReference>
<evidence type="ECO:0000256" key="5">
    <source>
        <dbReference type="ARBA" id="ARBA00011944"/>
    </source>
</evidence>
<accession>A0A1W6LKT7</accession>
<dbReference type="Proteomes" id="UP000193334">
    <property type="component" value="Chromosome"/>
</dbReference>
<evidence type="ECO:0000256" key="9">
    <source>
        <dbReference type="ARBA" id="ARBA00033102"/>
    </source>
</evidence>
<dbReference type="PANTHER" id="PTHR32179">
    <property type="entry name" value="NICOTINATE-NUCLEOTIDE PYROPHOSPHORYLASE [CARBOXYLATING]"/>
    <property type="match status" value="1"/>
</dbReference>
<evidence type="ECO:0000256" key="12">
    <source>
        <dbReference type="PIRNR" id="PIRNR006250"/>
    </source>
</evidence>
<evidence type="ECO:0000259" key="15">
    <source>
        <dbReference type="Pfam" id="PF02749"/>
    </source>
</evidence>
<organism evidence="16 17">
    <name type="scientific">Sedimentisphaera salicampi</name>
    <dbReference type="NCBI Taxonomy" id="1941349"/>
    <lineage>
        <taxon>Bacteria</taxon>
        <taxon>Pseudomonadati</taxon>
        <taxon>Planctomycetota</taxon>
        <taxon>Phycisphaerae</taxon>
        <taxon>Sedimentisphaerales</taxon>
        <taxon>Sedimentisphaeraceae</taxon>
        <taxon>Sedimentisphaera</taxon>
    </lineage>
</organism>
<dbReference type="PANTHER" id="PTHR32179:SF3">
    <property type="entry name" value="NICOTINATE-NUCLEOTIDE PYROPHOSPHORYLASE [CARBOXYLATING]"/>
    <property type="match status" value="1"/>
</dbReference>
<dbReference type="STRING" id="1941349.STSP1_00772"/>
<keyword evidence="6" id="KW-0662">Pyridine nucleotide biosynthesis</keyword>
<feature type="binding site" evidence="13">
    <location>
        <begin position="273"/>
        <end position="275"/>
    </location>
    <ligand>
        <name>substrate</name>
    </ligand>
</feature>
<evidence type="ECO:0000256" key="11">
    <source>
        <dbReference type="ARBA" id="ARBA00069173"/>
    </source>
</evidence>
<evidence type="ECO:0000256" key="13">
    <source>
        <dbReference type="PIRSR" id="PIRSR006250-1"/>
    </source>
</evidence>
<protein>
    <recommendedName>
        <fullName evidence="11">Probable nicotinate-nucleotide pyrophosphorylase [carboxylating]</fullName>
        <ecNumber evidence="5">2.4.2.19</ecNumber>
    </recommendedName>
    <alternativeName>
        <fullName evidence="9">Quinolinate phosphoribosyltransferase [decarboxylating]</fullName>
    </alternativeName>
</protein>
<feature type="domain" description="Quinolinate phosphoribosyl transferase C-terminal" evidence="14">
    <location>
        <begin position="114"/>
        <end position="288"/>
    </location>
</feature>
<evidence type="ECO:0000256" key="2">
    <source>
        <dbReference type="ARBA" id="ARBA00004893"/>
    </source>
</evidence>
<evidence type="ECO:0000256" key="10">
    <source>
        <dbReference type="ARBA" id="ARBA00047445"/>
    </source>
</evidence>
<comment type="subunit">
    <text evidence="4">Hexamer formed by 3 homodimers.</text>
</comment>
<dbReference type="InterPro" id="IPR013785">
    <property type="entry name" value="Aldolase_TIM"/>
</dbReference>
<gene>
    <name evidence="16" type="primary">nadC</name>
    <name evidence="16" type="ORF">STSP1_00772</name>
</gene>
<dbReference type="InterPro" id="IPR002638">
    <property type="entry name" value="Quinolinate_PRibosylTrfase_C"/>
</dbReference>
<dbReference type="GO" id="GO:0004514">
    <property type="term" value="F:nicotinate-nucleotide diphosphorylase (carboxylating) activity"/>
    <property type="evidence" value="ECO:0007669"/>
    <property type="project" value="UniProtKB-EC"/>
</dbReference>
<dbReference type="PIRSF" id="PIRSF006250">
    <property type="entry name" value="NadC_ModD"/>
    <property type="match status" value="1"/>
</dbReference>
<feature type="binding site" evidence="13">
    <location>
        <position position="203"/>
    </location>
    <ligand>
        <name>substrate</name>
    </ligand>
</feature>
<dbReference type="Pfam" id="PF02749">
    <property type="entry name" value="QRPTase_N"/>
    <property type="match status" value="1"/>
</dbReference>
<dbReference type="OrthoDB" id="9782546at2"/>
<dbReference type="EMBL" id="CP021023">
    <property type="protein sequence ID" value="ARN56391.1"/>
    <property type="molecule type" value="Genomic_DNA"/>
</dbReference>
<proteinExistence type="inferred from homology"/>
<feature type="binding site" evidence="13">
    <location>
        <position position="159"/>
    </location>
    <ligand>
        <name>substrate</name>
    </ligand>
</feature>
<reference evidence="17" key="1">
    <citation type="submission" date="2017-04" db="EMBL/GenBank/DDBJ databases">
        <title>Comparative genomics and description of representatives of a novel lineage of planctomycetes thriving in anoxic sediments.</title>
        <authorList>
            <person name="Spring S."/>
            <person name="Bunk B."/>
            <person name="Sproer C."/>
        </authorList>
    </citation>
    <scope>NUCLEOTIDE SEQUENCE [LARGE SCALE GENOMIC DNA]</scope>
    <source>
        <strain evidence="17">ST-PulAB-D4</strain>
    </source>
</reference>
<dbReference type="SUPFAM" id="SSF51690">
    <property type="entry name" value="Nicotinate/Quinolinate PRTase C-terminal domain-like"/>
    <property type="match status" value="1"/>
</dbReference>
<comment type="similarity">
    <text evidence="3 12">Belongs to the NadC/ModD family.</text>
</comment>
<comment type="function">
    <text evidence="1">Involved in the catabolism of quinolinic acid (QA).</text>
</comment>
<evidence type="ECO:0000256" key="8">
    <source>
        <dbReference type="ARBA" id="ARBA00022679"/>
    </source>
</evidence>
<dbReference type="InterPro" id="IPR037128">
    <property type="entry name" value="Quinolinate_PRibosylTase_N_sf"/>
</dbReference>
<evidence type="ECO:0000256" key="1">
    <source>
        <dbReference type="ARBA" id="ARBA00003237"/>
    </source>
</evidence>
<feature type="domain" description="Quinolinate phosphoribosyl transferase N-terminal" evidence="15">
    <location>
        <begin position="27"/>
        <end position="112"/>
    </location>
</feature>
<feature type="binding site" evidence="13">
    <location>
        <begin position="135"/>
        <end position="137"/>
    </location>
    <ligand>
        <name>substrate</name>
    </ligand>
</feature>
<keyword evidence="17" id="KW-1185">Reference proteome</keyword>
<dbReference type="RefSeq" id="WP_085755087.1">
    <property type="nucleotide sequence ID" value="NZ_CP021023.1"/>
</dbReference>
<dbReference type="SUPFAM" id="SSF54675">
    <property type="entry name" value="Nicotinate/Quinolinate PRTase N-terminal domain-like"/>
    <property type="match status" value="1"/>
</dbReference>
<evidence type="ECO:0000256" key="4">
    <source>
        <dbReference type="ARBA" id="ARBA00011218"/>
    </source>
</evidence>
<dbReference type="AlphaFoldDB" id="A0A1W6LKT7"/>